<keyword evidence="3" id="KW-0238">DNA-binding</keyword>
<feature type="domain" description="HTH luxR-type" evidence="5">
    <location>
        <begin position="780"/>
        <end position="845"/>
    </location>
</feature>
<dbReference type="Pfam" id="PF24883">
    <property type="entry name" value="NPHP3_N"/>
    <property type="match status" value="1"/>
</dbReference>
<dbReference type="InterPro" id="IPR041617">
    <property type="entry name" value="TPR_MalT"/>
</dbReference>
<dbReference type="SMART" id="SM00421">
    <property type="entry name" value="HTH_LUXR"/>
    <property type="match status" value="1"/>
</dbReference>
<keyword evidence="1" id="KW-0677">Repeat</keyword>
<dbReference type="Gene3D" id="1.25.40.10">
    <property type="entry name" value="Tetratricopeptide repeat domain"/>
    <property type="match status" value="1"/>
</dbReference>
<keyword evidence="4" id="KW-0804">Transcription</keyword>
<accession>A0A2X0XMA0</accession>
<dbReference type="GO" id="GO:0006355">
    <property type="term" value="P:regulation of DNA-templated transcription"/>
    <property type="evidence" value="ECO:0007669"/>
    <property type="project" value="InterPro"/>
</dbReference>
<gene>
    <name evidence="6" type="primary">malT_1</name>
    <name evidence="6" type="ORF">NCTC7582_01828</name>
</gene>
<evidence type="ECO:0000256" key="3">
    <source>
        <dbReference type="ARBA" id="ARBA00023125"/>
    </source>
</evidence>
<dbReference type="PANTHER" id="PTHR43214">
    <property type="entry name" value="TWO-COMPONENT RESPONSE REGULATOR"/>
    <property type="match status" value="1"/>
</dbReference>
<proteinExistence type="predicted"/>
<protein>
    <submittedName>
        <fullName evidence="6">Two-component response regulator</fullName>
    </submittedName>
</protein>
<dbReference type="InterPro" id="IPR059106">
    <property type="entry name" value="WHD_MalT"/>
</dbReference>
<reference evidence="6 7" key="1">
    <citation type="submission" date="2018-06" db="EMBL/GenBank/DDBJ databases">
        <authorList>
            <consortium name="Pathogen Informatics"/>
            <person name="Doyle S."/>
        </authorList>
    </citation>
    <scope>NUCLEOTIDE SEQUENCE [LARGE SCALE GENOMIC DNA]</scope>
    <source>
        <strain evidence="6 7">NCTC7582</strain>
    </source>
</reference>
<name>A0A2X0XMA0_9BACI</name>
<dbReference type="GO" id="GO:0003677">
    <property type="term" value="F:DNA binding"/>
    <property type="evidence" value="ECO:0007669"/>
    <property type="project" value="UniProtKB-KW"/>
</dbReference>
<dbReference type="Pfam" id="PF25873">
    <property type="entry name" value="WHD_MalT"/>
    <property type="match status" value="1"/>
</dbReference>
<dbReference type="SUPFAM" id="SSF48452">
    <property type="entry name" value="TPR-like"/>
    <property type="match status" value="1"/>
</dbReference>
<dbReference type="EMBL" id="UAQE01000001">
    <property type="protein sequence ID" value="SPT98673.1"/>
    <property type="molecule type" value="Genomic_DNA"/>
</dbReference>
<evidence type="ECO:0000313" key="6">
    <source>
        <dbReference type="EMBL" id="SPT98673.1"/>
    </source>
</evidence>
<dbReference type="SUPFAM" id="SSF52540">
    <property type="entry name" value="P-loop containing nucleoside triphosphate hydrolases"/>
    <property type="match status" value="1"/>
</dbReference>
<evidence type="ECO:0000313" key="7">
    <source>
        <dbReference type="Proteomes" id="UP000251431"/>
    </source>
</evidence>
<dbReference type="PRINTS" id="PR00038">
    <property type="entry name" value="HTHLUXR"/>
</dbReference>
<dbReference type="AlphaFoldDB" id="A0A2X0XMA0"/>
<dbReference type="InterPro" id="IPR000792">
    <property type="entry name" value="Tscrpt_reg_LuxR_C"/>
</dbReference>
<dbReference type="CDD" id="cd06170">
    <property type="entry name" value="LuxR_C_like"/>
    <property type="match status" value="1"/>
</dbReference>
<organism evidence="6 7">
    <name type="scientific">Lysinibacillus capsici</name>
    <dbReference type="NCBI Taxonomy" id="2115968"/>
    <lineage>
        <taxon>Bacteria</taxon>
        <taxon>Bacillati</taxon>
        <taxon>Bacillota</taxon>
        <taxon>Bacilli</taxon>
        <taxon>Bacillales</taxon>
        <taxon>Bacillaceae</taxon>
        <taxon>Lysinibacillus</taxon>
    </lineage>
</organism>
<dbReference type="Pfam" id="PF00196">
    <property type="entry name" value="GerE"/>
    <property type="match status" value="1"/>
</dbReference>
<dbReference type="SUPFAM" id="SSF46894">
    <property type="entry name" value="C-terminal effector domain of the bipartite response regulators"/>
    <property type="match status" value="1"/>
</dbReference>
<dbReference type="Gene3D" id="1.10.10.10">
    <property type="entry name" value="Winged helix-like DNA-binding domain superfamily/Winged helix DNA-binding domain"/>
    <property type="match status" value="1"/>
</dbReference>
<dbReference type="InterPro" id="IPR016032">
    <property type="entry name" value="Sig_transdc_resp-reg_C-effctor"/>
</dbReference>
<dbReference type="Pfam" id="PF17874">
    <property type="entry name" value="TPR_MalT"/>
    <property type="match status" value="1"/>
</dbReference>
<sequence>MDMVWVKSKVTIPRTVPNVLERKKLFSILSNNRMKKLTIIRSAAGYGKTTLLSLWLKHIDESVAWFTIDQNDNDPVRFLKYLIHTLSFSILNVEQKLNNILDETPPFETIIDTLLNDLDTYKENIHIVFDNFQEIHNPQIHQIINRLIEYLPANARIYITTRTNLELPLAKWRVKGWILEVGTGQLCFDLEELQSFFNSVTNDEQKDTLKPLLKTTGGWIAGIQLIKLSTGGMIGNLSSEEILAKASSYIHEYFMQEILLILPQELQDFLLRTSILNYLDPSVCASITNGLDSLTTFSELEKNCLFIEQVQAHPPVYRYQTLFRHALQVEFQRQYSYEMITSIYYEAATNLCQREDYVAAIELALNGELYKLAHEWIQKYLVEIFAEGHTLLFGQWIQKLRNAQFPVDINMLVLYITTLFSTHEIDQANKIIEELLFKQNKWKWREGFQFIAVSKIFEIIHAYIGYMEDGDIEKAKVGLQTRVNVRKNKSSLYHISLKYNQFEPRILCTFVGAKGKFLPVEKMDELIHVLNESEIRERNITGVTYGLLAEILYEINDLDRASKELEIGLQYGLHFQDPGLFIPMYLLKARIYMTKKQFEEAHLLLLEAMKETDKPYWIGMVYIMKAQSYLLEGNISYAQQEFFRVTDFINYRIASKNPFYLLVQGKILYAKNQLEEALQIAIRLKEGATQEKQIVTLIEAGLLEAICHFSLGKEDFALTVLHDALELGVSYGYYRTFIEEDSIWPLLNKYWRLRQHNKGDTFKSVPLAYVNKLLLNDSTEDEFFTNFTAREKDVLQLLAEGASNKEIAQQLQLTEGTIRIYLTGIYSKISVKSRTKAILWAKEWLGF</sequence>
<dbReference type="InterPro" id="IPR027417">
    <property type="entry name" value="P-loop_NTPase"/>
</dbReference>
<dbReference type="Gene3D" id="3.40.50.300">
    <property type="entry name" value="P-loop containing nucleotide triphosphate hydrolases"/>
    <property type="match status" value="1"/>
</dbReference>
<dbReference type="InterPro" id="IPR011990">
    <property type="entry name" value="TPR-like_helical_dom_sf"/>
</dbReference>
<evidence type="ECO:0000256" key="2">
    <source>
        <dbReference type="ARBA" id="ARBA00023015"/>
    </source>
</evidence>
<dbReference type="RefSeq" id="WP_112117088.1">
    <property type="nucleotide sequence ID" value="NZ_UAQE01000001.1"/>
</dbReference>
<dbReference type="InterPro" id="IPR056884">
    <property type="entry name" value="NPHP3-like_N"/>
</dbReference>
<dbReference type="PROSITE" id="PS50043">
    <property type="entry name" value="HTH_LUXR_2"/>
    <property type="match status" value="1"/>
</dbReference>
<keyword evidence="2" id="KW-0805">Transcription regulation</keyword>
<dbReference type="Proteomes" id="UP000251431">
    <property type="component" value="Unassembled WGS sequence"/>
</dbReference>
<evidence type="ECO:0000256" key="1">
    <source>
        <dbReference type="ARBA" id="ARBA00022737"/>
    </source>
</evidence>
<dbReference type="InterPro" id="IPR036388">
    <property type="entry name" value="WH-like_DNA-bd_sf"/>
</dbReference>
<evidence type="ECO:0000259" key="5">
    <source>
        <dbReference type="PROSITE" id="PS50043"/>
    </source>
</evidence>
<dbReference type="InterPro" id="IPR039420">
    <property type="entry name" value="WalR-like"/>
</dbReference>
<evidence type="ECO:0000256" key="4">
    <source>
        <dbReference type="ARBA" id="ARBA00023163"/>
    </source>
</evidence>